<keyword evidence="4" id="KW-1185">Reference proteome</keyword>
<dbReference type="Pfam" id="PF01042">
    <property type="entry name" value="Ribonuc_L-PSP"/>
    <property type="match status" value="1"/>
</dbReference>
<proteinExistence type="inferred from homology"/>
<evidence type="ECO:0000256" key="1">
    <source>
        <dbReference type="ARBA" id="ARBA00010552"/>
    </source>
</evidence>
<accession>A0A3M0G7U7</accession>
<reference evidence="3 4" key="1">
    <citation type="submission" date="2018-10" db="EMBL/GenBank/DDBJ databases">
        <title>Dokdonia luteus sp. nov., isolated from sea water.</title>
        <authorList>
            <person name="Zhou L.Y."/>
            <person name="Du Z.J."/>
        </authorList>
    </citation>
    <scope>NUCLEOTIDE SEQUENCE [LARGE SCALE GENOMIC DNA]</scope>
    <source>
        <strain evidence="3 4">SH27</strain>
    </source>
</reference>
<comment type="similarity">
    <text evidence="1">Belongs to the RutC family.</text>
</comment>
<dbReference type="GO" id="GO:0005829">
    <property type="term" value="C:cytosol"/>
    <property type="evidence" value="ECO:0007669"/>
    <property type="project" value="TreeGrafter"/>
</dbReference>
<protein>
    <submittedName>
        <fullName evidence="3">RidA family protein</fullName>
    </submittedName>
</protein>
<dbReference type="Proteomes" id="UP000281985">
    <property type="component" value="Unassembled WGS sequence"/>
</dbReference>
<organism evidence="3 4">
    <name type="scientific">Dokdonia sinensis</name>
    <dbReference type="NCBI Taxonomy" id="2479847"/>
    <lineage>
        <taxon>Bacteria</taxon>
        <taxon>Pseudomonadati</taxon>
        <taxon>Bacteroidota</taxon>
        <taxon>Flavobacteriia</taxon>
        <taxon>Flavobacteriales</taxon>
        <taxon>Flavobacteriaceae</taxon>
        <taxon>Dokdonia</taxon>
    </lineage>
</organism>
<dbReference type="FunFam" id="3.30.1330.40:FF:000001">
    <property type="entry name" value="L-PSP family endoribonuclease"/>
    <property type="match status" value="1"/>
</dbReference>
<dbReference type="PROSITE" id="PS51257">
    <property type="entry name" value="PROKAR_LIPOPROTEIN"/>
    <property type="match status" value="1"/>
</dbReference>
<dbReference type="CDD" id="cd00448">
    <property type="entry name" value="YjgF_YER057c_UK114_family"/>
    <property type="match status" value="1"/>
</dbReference>
<dbReference type="Gene3D" id="3.30.1330.40">
    <property type="entry name" value="RutC-like"/>
    <property type="match status" value="1"/>
</dbReference>
<keyword evidence="2" id="KW-0732">Signal</keyword>
<dbReference type="GO" id="GO:0019239">
    <property type="term" value="F:deaminase activity"/>
    <property type="evidence" value="ECO:0007669"/>
    <property type="project" value="TreeGrafter"/>
</dbReference>
<dbReference type="SUPFAM" id="SSF55298">
    <property type="entry name" value="YjgF-like"/>
    <property type="match status" value="1"/>
</dbReference>
<feature type="signal peptide" evidence="2">
    <location>
        <begin position="1"/>
        <end position="20"/>
    </location>
</feature>
<gene>
    <name evidence="3" type="ORF">EAX61_05850</name>
</gene>
<comment type="caution">
    <text evidence="3">The sequence shown here is derived from an EMBL/GenBank/DDBJ whole genome shotgun (WGS) entry which is preliminary data.</text>
</comment>
<dbReference type="AlphaFoldDB" id="A0A3M0G7U7"/>
<evidence type="ECO:0000256" key="2">
    <source>
        <dbReference type="SAM" id="SignalP"/>
    </source>
</evidence>
<dbReference type="OrthoDB" id="9803101at2"/>
<name>A0A3M0G7U7_9FLAO</name>
<evidence type="ECO:0000313" key="3">
    <source>
        <dbReference type="EMBL" id="RMB61100.1"/>
    </source>
</evidence>
<sequence>MKTLFYIVVWSFMLSSCSQATEAHFNKEDSVPTEVTFHKTHEPKKENAPFSDIVQVGNLYFLSGQIGMNHTERVLVEGGITIETKQTLENIKAVLAQHDMDMSNVVKALVILDNIDDFQAFNKVYKTYFPQKPARTTFAAEALAAGALIEIEVVAVK</sequence>
<feature type="chain" id="PRO_5018241515" evidence="2">
    <location>
        <begin position="21"/>
        <end position="157"/>
    </location>
</feature>
<evidence type="ECO:0000313" key="4">
    <source>
        <dbReference type="Proteomes" id="UP000281985"/>
    </source>
</evidence>
<dbReference type="RefSeq" id="WP_121916834.1">
    <property type="nucleotide sequence ID" value="NZ_REFV01000004.1"/>
</dbReference>
<dbReference type="InterPro" id="IPR035959">
    <property type="entry name" value="RutC-like_sf"/>
</dbReference>
<dbReference type="InterPro" id="IPR006175">
    <property type="entry name" value="YjgF/YER057c/UK114"/>
</dbReference>
<dbReference type="PANTHER" id="PTHR11803">
    <property type="entry name" value="2-IMINOBUTANOATE/2-IMINOPROPANOATE DEAMINASE RIDA"/>
    <property type="match status" value="1"/>
</dbReference>
<dbReference type="EMBL" id="REFV01000004">
    <property type="protein sequence ID" value="RMB61100.1"/>
    <property type="molecule type" value="Genomic_DNA"/>
</dbReference>
<dbReference type="PANTHER" id="PTHR11803:SF39">
    <property type="entry name" value="2-IMINOBUTANOATE_2-IMINOPROPANOATE DEAMINASE"/>
    <property type="match status" value="1"/>
</dbReference>